<reference evidence="3" key="1">
    <citation type="journal article" date="2019" name="Int. J. Syst. Evol. Microbiol.">
        <title>The Global Catalogue of Microorganisms (GCM) 10K type strain sequencing project: providing services to taxonomists for standard genome sequencing and annotation.</title>
        <authorList>
            <consortium name="The Broad Institute Genomics Platform"/>
            <consortium name="The Broad Institute Genome Sequencing Center for Infectious Disease"/>
            <person name="Wu L."/>
            <person name="Ma J."/>
        </authorList>
    </citation>
    <scope>NUCLEOTIDE SEQUENCE [LARGE SCALE GENOMIC DNA]</scope>
    <source>
        <strain evidence="3">KACC 11904</strain>
    </source>
</reference>
<dbReference type="Gene3D" id="3.20.20.150">
    <property type="entry name" value="Divalent-metal-dependent TIM barrel enzymes"/>
    <property type="match status" value="1"/>
</dbReference>
<keyword evidence="2" id="KW-0413">Isomerase</keyword>
<keyword evidence="3" id="KW-1185">Reference proteome</keyword>
<protein>
    <submittedName>
        <fullName evidence="2">Sugar phosphate isomerase/epimerase</fullName>
    </submittedName>
</protein>
<organism evidence="2 3">
    <name type="scientific">Paenibacillus aestuarii</name>
    <dbReference type="NCBI Taxonomy" id="516965"/>
    <lineage>
        <taxon>Bacteria</taxon>
        <taxon>Bacillati</taxon>
        <taxon>Bacillota</taxon>
        <taxon>Bacilli</taxon>
        <taxon>Bacillales</taxon>
        <taxon>Paenibacillaceae</taxon>
        <taxon>Paenibacillus</taxon>
    </lineage>
</organism>
<sequence>MKFANKISLSIWSCHRYLYNKTWTNTDFIRFARRETMADGVELLYRFLESAGDVNQIEKTLQQENLQVACVSASNNFALPTEEDRRMQLQQVLSSVDYAAAFGANVVRVFSGSHQEGEVSEQARQWIINGLKEAAEYAGKRNIVLCLENHGQFAGKASQVKSIIEEVDSLALRSTFDMGNFLLADENPRDAMVQLHQVIGHVHCKDFIKVSEDFQGDIYPAISGELYTGTIIGEGSVELGHLLTSLRDSGFGGWISVEFEGNEEQRLGSTRSVSNIKQLINSL</sequence>
<dbReference type="RefSeq" id="WP_270884176.1">
    <property type="nucleotide sequence ID" value="NZ_JAQFVF010000065.1"/>
</dbReference>
<dbReference type="PANTHER" id="PTHR12110:SF53">
    <property type="entry name" value="BLR5974 PROTEIN"/>
    <property type="match status" value="1"/>
</dbReference>
<comment type="caution">
    <text evidence="2">The sequence shown here is derived from an EMBL/GenBank/DDBJ whole genome shotgun (WGS) entry which is preliminary data.</text>
</comment>
<name>A0ABW0K3K5_9BACL</name>
<dbReference type="Proteomes" id="UP001596044">
    <property type="component" value="Unassembled WGS sequence"/>
</dbReference>
<accession>A0ABW0K3K5</accession>
<dbReference type="SUPFAM" id="SSF51658">
    <property type="entry name" value="Xylose isomerase-like"/>
    <property type="match status" value="1"/>
</dbReference>
<dbReference type="InterPro" id="IPR036237">
    <property type="entry name" value="Xyl_isomerase-like_sf"/>
</dbReference>
<dbReference type="GO" id="GO:0016853">
    <property type="term" value="F:isomerase activity"/>
    <property type="evidence" value="ECO:0007669"/>
    <property type="project" value="UniProtKB-KW"/>
</dbReference>
<feature type="domain" description="Xylose isomerase-like TIM barrel" evidence="1">
    <location>
        <begin position="38"/>
        <end position="264"/>
    </location>
</feature>
<gene>
    <name evidence="2" type="ORF">ACFPOG_03880</name>
</gene>
<evidence type="ECO:0000259" key="1">
    <source>
        <dbReference type="Pfam" id="PF01261"/>
    </source>
</evidence>
<dbReference type="InterPro" id="IPR013022">
    <property type="entry name" value="Xyl_isomerase-like_TIM-brl"/>
</dbReference>
<dbReference type="PANTHER" id="PTHR12110">
    <property type="entry name" value="HYDROXYPYRUVATE ISOMERASE"/>
    <property type="match status" value="1"/>
</dbReference>
<proteinExistence type="predicted"/>
<dbReference type="InterPro" id="IPR050312">
    <property type="entry name" value="IolE/XylAMocC-like"/>
</dbReference>
<dbReference type="Pfam" id="PF01261">
    <property type="entry name" value="AP_endonuc_2"/>
    <property type="match status" value="1"/>
</dbReference>
<dbReference type="EMBL" id="JBHSMJ010000007">
    <property type="protein sequence ID" value="MFC5447382.1"/>
    <property type="molecule type" value="Genomic_DNA"/>
</dbReference>
<evidence type="ECO:0000313" key="2">
    <source>
        <dbReference type="EMBL" id="MFC5447382.1"/>
    </source>
</evidence>
<evidence type="ECO:0000313" key="3">
    <source>
        <dbReference type="Proteomes" id="UP001596044"/>
    </source>
</evidence>